<dbReference type="InterPro" id="IPR012132">
    <property type="entry name" value="GMC_OxRdtase"/>
</dbReference>
<dbReference type="InterPro" id="IPR000172">
    <property type="entry name" value="GMC_OxRdtase_N"/>
</dbReference>
<feature type="active site" description="Proton donor" evidence="5">
    <location>
        <position position="531"/>
    </location>
</feature>
<gene>
    <name evidence="10" type="ORF">BYL167_LOCUS12217</name>
    <name evidence="9" type="ORF">CJN711_LOCUS8601</name>
</gene>
<evidence type="ECO:0000256" key="5">
    <source>
        <dbReference type="PIRSR" id="PIRSR000137-1"/>
    </source>
</evidence>
<comment type="cofactor">
    <cofactor evidence="1 6">
        <name>FAD</name>
        <dbReference type="ChEBI" id="CHEBI:57692"/>
    </cofactor>
</comment>
<evidence type="ECO:0000256" key="3">
    <source>
        <dbReference type="ARBA" id="ARBA00022630"/>
    </source>
</evidence>
<evidence type="ECO:0000313" key="10">
    <source>
        <dbReference type="EMBL" id="CAF3973592.1"/>
    </source>
</evidence>
<reference evidence="9" key="1">
    <citation type="submission" date="2021-02" db="EMBL/GenBank/DDBJ databases">
        <authorList>
            <person name="Nowell W R."/>
        </authorList>
    </citation>
    <scope>NUCLEOTIDE SEQUENCE</scope>
</reference>
<keyword evidence="3" id="KW-0285">Flavoprotein</keyword>
<dbReference type="PANTHER" id="PTHR11552">
    <property type="entry name" value="GLUCOSE-METHANOL-CHOLINE GMC OXIDOREDUCTASE"/>
    <property type="match status" value="1"/>
</dbReference>
<feature type="domain" description="Glucose-methanol-choline oxidoreductase N-terminal" evidence="8">
    <location>
        <begin position="276"/>
        <end position="290"/>
    </location>
</feature>
<comment type="similarity">
    <text evidence="2">Belongs to the GMC oxidoreductase family.</text>
</comment>
<evidence type="ECO:0000256" key="2">
    <source>
        <dbReference type="ARBA" id="ARBA00010790"/>
    </source>
</evidence>
<dbReference type="EMBL" id="CAJNOV010003222">
    <property type="protein sequence ID" value="CAF1131944.1"/>
    <property type="molecule type" value="Genomic_DNA"/>
</dbReference>
<evidence type="ECO:0000256" key="1">
    <source>
        <dbReference type="ARBA" id="ARBA00001974"/>
    </source>
</evidence>
<comment type="caution">
    <text evidence="9">The sequence shown here is derived from an EMBL/GenBank/DDBJ whole genome shotgun (WGS) entry which is preliminary data.</text>
</comment>
<evidence type="ECO:0000256" key="7">
    <source>
        <dbReference type="SAM" id="MobiDB-lite"/>
    </source>
</evidence>
<dbReference type="SUPFAM" id="SSF54373">
    <property type="entry name" value="FAD-linked reductases, C-terminal domain"/>
    <property type="match status" value="1"/>
</dbReference>
<evidence type="ECO:0000256" key="4">
    <source>
        <dbReference type="ARBA" id="ARBA00022827"/>
    </source>
</evidence>
<evidence type="ECO:0000259" key="8">
    <source>
        <dbReference type="PROSITE" id="PS00624"/>
    </source>
</evidence>
<dbReference type="InterPro" id="IPR036188">
    <property type="entry name" value="FAD/NAD-bd_sf"/>
</dbReference>
<dbReference type="Gene3D" id="3.30.560.10">
    <property type="entry name" value="Glucose Oxidase, domain 3"/>
    <property type="match status" value="1"/>
</dbReference>
<dbReference type="InterPro" id="IPR007867">
    <property type="entry name" value="GMC_OxRtase_C"/>
</dbReference>
<evidence type="ECO:0000313" key="9">
    <source>
        <dbReference type="EMBL" id="CAF1131944.1"/>
    </source>
</evidence>
<evidence type="ECO:0000256" key="6">
    <source>
        <dbReference type="PIRSR" id="PIRSR000137-2"/>
    </source>
</evidence>
<protein>
    <recommendedName>
        <fullName evidence="8">Glucose-methanol-choline oxidoreductase N-terminal domain-containing protein</fullName>
    </recommendedName>
</protein>
<feature type="binding site" evidence="6">
    <location>
        <position position="229"/>
    </location>
    <ligand>
        <name>FAD</name>
        <dbReference type="ChEBI" id="CHEBI:57692"/>
    </ligand>
</feature>
<dbReference type="SUPFAM" id="SSF51905">
    <property type="entry name" value="FAD/NAD(P)-binding domain"/>
    <property type="match status" value="1"/>
</dbReference>
<dbReference type="AlphaFoldDB" id="A0A814RGD6"/>
<dbReference type="Pfam" id="PF05199">
    <property type="entry name" value="GMC_oxred_C"/>
    <property type="match status" value="1"/>
</dbReference>
<dbReference type="Pfam" id="PF00732">
    <property type="entry name" value="GMC_oxred_N"/>
    <property type="match status" value="1"/>
</dbReference>
<dbReference type="Proteomes" id="UP000681967">
    <property type="component" value="Unassembled WGS sequence"/>
</dbReference>
<dbReference type="GO" id="GO:0016614">
    <property type="term" value="F:oxidoreductase activity, acting on CH-OH group of donors"/>
    <property type="evidence" value="ECO:0007669"/>
    <property type="project" value="InterPro"/>
</dbReference>
<feature type="active site" description="Proton acceptor" evidence="5">
    <location>
        <position position="575"/>
    </location>
</feature>
<feature type="binding site" evidence="6">
    <location>
        <begin position="20"/>
        <end position="21"/>
    </location>
    <ligand>
        <name>FAD</name>
        <dbReference type="ChEBI" id="CHEBI:57692"/>
    </ligand>
</feature>
<dbReference type="EMBL" id="CAJOBH010003985">
    <property type="protein sequence ID" value="CAF3973592.1"/>
    <property type="molecule type" value="Genomic_DNA"/>
</dbReference>
<sequence>MAHTNDNIDTYDYIIIGGGTSGAVAARRLAEGNTNLSVCLLEAGPSDAEIVDGRMIGRWALNGAKSPDWNYDTIAQKGCNNRIIHALRARYLGGCSAVNGTLLIRGAKADYDRIAALGNPGWSWEEMLPYFKASETFHPVEWHQADLNAHGNSGPLHTEPHRLAAISEKVLDSFIDSGFEYKPDMFVQGDYEGVGHVVRTAHKGIRSTSADFVHSYGKTNLTVQTGVYVDRFILEKNDVNDKNRCDYKAVGVEAHYDGNDQSIIIKARKEIILSAGAYNSPMILMHSGIGPAEHLIEMGISCKVDLPGVGGNLQDHTIVYTSYQVNDPSLTVDRFYYNHPELLTESAKQWHETKTGPLADLPVGAFALKRIDKTIQDPAWEAAKSEKQTDQSAECDPTGQWPNQPHIEFWTSEMQFFAPNFIEGGELPPFPVEGEGVITLITFLCASQSRGTVRLSSKNPSSAPIIDHAYLENDLDVAVLAEGCRIGHEVLTKGRGTKDVIVGPWPKTASYANDLASWKEHVRAFANTCYHPGGTCKMAPDTDPMGVVDHRLRVRNIEGLRVADVSIMPLLNNGHTQAPAYAIGEKVAHMVLEDATLAN</sequence>
<dbReference type="PROSITE" id="PS00624">
    <property type="entry name" value="GMC_OXRED_2"/>
    <property type="match status" value="1"/>
</dbReference>
<dbReference type="GO" id="GO:0050660">
    <property type="term" value="F:flavin adenine dinucleotide binding"/>
    <property type="evidence" value="ECO:0007669"/>
    <property type="project" value="InterPro"/>
</dbReference>
<feature type="region of interest" description="Disordered" evidence="7">
    <location>
        <begin position="381"/>
        <end position="400"/>
    </location>
</feature>
<dbReference type="PANTHER" id="PTHR11552:SF147">
    <property type="entry name" value="CHOLINE DEHYDROGENASE, MITOCHONDRIAL"/>
    <property type="match status" value="1"/>
</dbReference>
<organism evidence="9 11">
    <name type="scientific">Rotaria magnacalcarata</name>
    <dbReference type="NCBI Taxonomy" id="392030"/>
    <lineage>
        <taxon>Eukaryota</taxon>
        <taxon>Metazoa</taxon>
        <taxon>Spiralia</taxon>
        <taxon>Gnathifera</taxon>
        <taxon>Rotifera</taxon>
        <taxon>Eurotatoria</taxon>
        <taxon>Bdelloidea</taxon>
        <taxon>Philodinida</taxon>
        <taxon>Philodinidae</taxon>
        <taxon>Rotaria</taxon>
    </lineage>
</organism>
<dbReference type="PIRSF" id="PIRSF000137">
    <property type="entry name" value="Alcohol_oxidase"/>
    <property type="match status" value="1"/>
</dbReference>
<accession>A0A814RGD6</accession>
<keyword evidence="4 6" id="KW-0274">FAD</keyword>
<dbReference type="Proteomes" id="UP000663855">
    <property type="component" value="Unassembled WGS sequence"/>
</dbReference>
<proteinExistence type="inferred from homology"/>
<evidence type="ECO:0000313" key="11">
    <source>
        <dbReference type="Proteomes" id="UP000663855"/>
    </source>
</evidence>
<dbReference type="Gene3D" id="3.50.50.60">
    <property type="entry name" value="FAD/NAD(P)-binding domain"/>
    <property type="match status" value="1"/>
</dbReference>
<name>A0A814RGD6_9BILA</name>